<dbReference type="Gene3D" id="2.40.10.10">
    <property type="entry name" value="Trypsin-like serine proteases"/>
    <property type="match status" value="1"/>
</dbReference>
<organism evidence="4 5">
    <name type="scientific">Sandaracinus amylolyticus</name>
    <dbReference type="NCBI Taxonomy" id="927083"/>
    <lineage>
        <taxon>Bacteria</taxon>
        <taxon>Pseudomonadati</taxon>
        <taxon>Myxococcota</taxon>
        <taxon>Polyangia</taxon>
        <taxon>Polyangiales</taxon>
        <taxon>Sandaracinaceae</taxon>
        <taxon>Sandaracinus</taxon>
    </lineage>
</organism>
<dbReference type="InterPro" id="IPR009003">
    <property type="entry name" value="Peptidase_S1_PA"/>
</dbReference>
<evidence type="ECO:0000313" key="4">
    <source>
        <dbReference type="EMBL" id="AKF10795.1"/>
    </source>
</evidence>
<dbReference type="GO" id="GO:0004252">
    <property type="term" value="F:serine-type endopeptidase activity"/>
    <property type="evidence" value="ECO:0007669"/>
    <property type="project" value="InterPro"/>
</dbReference>
<dbReference type="InterPro" id="IPR033116">
    <property type="entry name" value="TRYPSIN_SER"/>
</dbReference>
<keyword evidence="1" id="KW-1015">Disulfide bond</keyword>
<dbReference type="SUPFAM" id="SSF50494">
    <property type="entry name" value="Trypsin-like serine proteases"/>
    <property type="match status" value="1"/>
</dbReference>
<feature type="domain" description="Peptidase S1" evidence="3">
    <location>
        <begin position="33"/>
        <end position="238"/>
    </location>
</feature>
<sequence length="391" mass="41330">MVDGGGTQTPDARTTTIDAGPAGTCDERLVPLVYNGTREPTAMPLTPGQILAIGSWDGCSGTFITDEWVLTARHCGIRVGGSFCVGADPRNPNVCFTAAQVQNHPSQDMTLVRMDAAASSRIAELEPIAINTTMLDDTWLGRTAEAAGYGQQEDGSSGEREFTAEPIVAFESPQFLVIDGMGERGVCFGDSGGPVMIVADDGSVRVAGDLSYGDPNCLGQDRYSRTDLAVEWIESFTGPTNGSTDCATLGSEGRCVGETAVWCDGETPRSERCETCGWDAAAEGYRCITAADPCEGLDEAGACAGVVARWCDRGVVRERDCAACDDGTCGRVDGRVGCVDDPCGGVDYLGRCDGDVAVWCHEGTMLRTRDCAAEGLRCEYVNDRVGYFCAR</sequence>
<reference evidence="4 5" key="1">
    <citation type="submission" date="2015-03" db="EMBL/GenBank/DDBJ databases">
        <title>Genome assembly of Sandaracinus amylolyticus DSM 53668.</title>
        <authorList>
            <person name="Sharma G."/>
            <person name="Subramanian S."/>
        </authorList>
    </citation>
    <scope>NUCLEOTIDE SEQUENCE [LARGE SCALE GENOMIC DNA]</scope>
    <source>
        <strain evidence="4 5">DSM 53668</strain>
    </source>
</reference>
<dbReference type="Proteomes" id="UP000034883">
    <property type="component" value="Chromosome"/>
</dbReference>
<dbReference type="EMBL" id="CP011125">
    <property type="protein sequence ID" value="AKF10795.1"/>
    <property type="molecule type" value="Genomic_DNA"/>
</dbReference>
<evidence type="ECO:0000256" key="2">
    <source>
        <dbReference type="SAM" id="MobiDB-lite"/>
    </source>
</evidence>
<proteinExistence type="predicted"/>
<feature type="region of interest" description="Disordered" evidence="2">
    <location>
        <begin position="1"/>
        <end position="20"/>
    </location>
</feature>
<name>A0A0F6YMJ7_9BACT</name>
<dbReference type="STRING" id="927083.DB32_007944"/>
<dbReference type="KEGG" id="samy:DB32_007944"/>
<dbReference type="InterPro" id="IPR001314">
    <property type="entry name" value="Peptidase_S1A"/>
</dbReference>
<dbReference type="AlphaFoldDB" id="A0A0F6YMJ7"/>
<dbReference type="PROSITE" id="PS00135">
    <property type="entry name" value="TRYPSIN_SER"/>
    <property type="match status" value="1"/>
</dbReference>
<evidence type="ECO:0000256" key="1">
    <source>
        <dbReference type="ARBA" id="ARBA00023157"/>
    </source>
</evidence>
<dbReference type="Pfam" id="PF00089">
    <property type="entry name" value="Trypsin"/>
    <property type="match status" value="1"/>
</dbReference>
<dbReference type="SMART" id="SM00020">
    <property type="entry name" value="Tryp_SPc"/>
    <property type="match status" value="1"/>
</dbReference>
<accession>A0A0F6YMJ7</accession>
<feature type="compositionally biased region" description="Polar residues" evidence="2">
    <location>
        <begin position="8"/>
        <end position="17"/>
    </location>
</feature>
<dbReference type="PRINTS" id="PR00722">
    <property type="entry name" value="CHYMOTRYPSIN"/>
</dbReference>
<dbReference type="InterPro" id="IPR001254">
    <property type="entry name" value="Trypsin_dom"/>
</dbReference>
<dbReference type="GO" id="GO:0006508">
    <property type="term" value="P:proteolysis"/>
    <property type="evidence" value="ECO:0007669"/>
    <property type="project" value="InterPro"/>
</dbReference>
<gene>
    <name evidence="4" type="ORF">DB32_007944</name>
</gene>
<dbReference type="InterPro" id="IPR043504">
    <property type="entry name" value="Peptidase_S1_PA_chymotrypsin"/>
</dbReference>
<keyword evidence="5" id="KW-1185">Reference proteome</keyword>
<dbReference type="PROSITE" id="PS50240">
    <property type="entry name" value="TRYPSIN_DOM"/>
    <property type="match status" value="1"/>
</dbReference>
<protein>
    <submittedName>
        <fullName evidence="4">Putative trypsin</fullName>
    </submittedName>
</protein>
<evidence type="ECO:0000313" key="5">
    <source>
        <dbReference type="Proteomes" id="UP000034883"/>
    </source>
</evidence>
<evidence type="ECO:0000259" key="3">
    <source>
        <dbReference type="PROSITE" id="PS50240"/>
    </source>
</evidence>